<feature type="domain" description="Protein export membrane protein SecD/SecF C-terminal" evidence="10">
    <location>
        <begin position="121"/>
        <end position="316"/>
    </location>
</feature>
<comment type="subunit">
    <text evidence="9">Forms a complex with SecD. Part of the essential Sec protein translocation apparatus which comprises SecA, SecYEG and auxiliary proteins SecDF-YajC and YidC.</text>
</comment>
<evidence type="ECO:0000256" key="8">
    <source>
        <dbReference type="ARBA" id="ARBA00023136"/>
    </source>
</evidence>
<sequence length="334" mass="35909">MKYWPLIKVLPVRTHFRFVRLARLAAVISILAVIGSLALTLFPFKPPCGGLACGIDFKGGTVMEISTAPNAVDLGRIRGALSSMKLGDVQVQGFGAPSSAMLLFQTPSGADGSATVKAVQAKISETVGTVRFVRTDLVGPKVSSELLTSGVMALGLAILLMMVYIWFRFELQFGLGAVAALFHDVFLTFGLIALSGKLAEVTGGLIRPIEFDLPAVAAILTIIGYSMNDTVVVFDRFRENLRKYKRLPLNEIIDMSINEMLTRTIITSMTAVLALVALAVFGGPSLYGLSVIMLFGIVIGTYSSIYIAAPVILLWGVKRGEEEAEPLKPARVRP</sequence>
<dbReference type="InterPro" id="IPR022645">
    <property type="entry name" value="SecD/SecF_bac"/>
</dbReference>
<proteinExistence type="inferred from homology"/>
<dbReference type="NCBIfam" id="TIGR00916">
    <property type="entry name" value="2A0604s01"/>
    <property type="match status" value="1"/>
</dbReference>
<dbReference type="Pfam" id="PF02355">
    <property type="entry name" value="SecD_SecF_C"/>
    <property type="match status" value="1"/>
</dbReference>
<dbReference type="InterPro" id="IPR005665">
    <property type="entry name" value="SecF_bac"/>
</dbReference>
<dbReference type="InterPro" id="IPR048634">
    <property type="entry name" value="SecD_SecF_C"/>
</dbReference>
<dbReference type="GO" id="GO:0006605">
    <property type="term" value="P:protein targeting"/>
    <property type="evidence" value="ECO:0007669"/>
    <property type="project" value="UniProtKB-UniRule"/>
</dbReference>
<feature type="transmembrane region" description="Helical" evidence="9">
    <location>
        <begin position="260"/>
        <end position="281"/>
    </location>
</feature>
<keyword evidence="5 9" id="KW-0653">Protein transport</keyword>
<evidence type="ECO:0000256" key="7">
    <source>
        <dbReference type="ARBA" id="ARBA00023010"/>
    </source>
</evidence>
<comment type="subcellular location">
    <subcellularLocation>
        <location evidence="1 9">Cell membrane</location>
        <topology evidence="1 9">Multi-pass membrane protein</topology>
    </subcellularLocation>
</comment>
<dbReference type="EMBL" id="QFYP01000001">
    <property type="protein sequence ID" value="RAK61034.1"/>
    <property type="molecule type" value="Genomic_DNA"/>
</dbReference>
<reference evidence="12" key="1">
    <citation type="submission" date="2018-05" db="EMBL/GenBank/DDBJ databases">
        <authorList>
            <person name="Li X."/>
        </authorList>
    </citation>
    <scope>NUCLEOTIDE SEQUENCE [LARGE SCALE GENOMIC DNA]</scope>
    <source>
        <strain evidence="12">HKS-05</strain>
    </source>
</reference>
<keyword evidence="6 9" id="KW-1133">Transmembrane helix</keyword>
<gene>
    <name evidence="9 11" type="primary">secF</name>
    <name evidence="11" type="ORF">DJ021_15060</name>
</gene>
<dbReference type="PANTHER" id="PTHR30081:SF8">
    <property type="entry name" value="PROTEIN TRANSLOCASE SUBUNIT SECF"/>
    <property type="match status" value="1"/>
</dbReference>
<comment type="similarity">
    <text evidence="9">Belongs to the SecD/SecF family. SecF subfamily.</text>
</comment>
<dbReference type="InterPro" id="IPR055344">
    <property type="entry name" value="SecD_SecF_C_bact"/>
</dbReference>
<evidence type="ECO:0000313" key="12">
    <source>
        <dbReference type="Proteomes" id="UP000249842"/>
    </source>
</evidence>
<dbReference type="GO" id="GO:0005886">
    <property type="term" value="C:plasma membrane"/>
    <property type="evidence" value="ECO:0007669"/>
    <property type="project" value="UniProtKB-SubCell"/>
</dbReference>
<feature type="transmembrane region" description="Helical" evidence="9">
    <location>
        <begin position="21"/>
        <end position="42"/>
    </location>
</feature>
<dbReference type="NCBIfam" id="TIGR00966">
    <property type="entry name" value="transloc_SecF"/>
    <property type="match status" value="1"/>
</dbReference>
<dbReference type="GO" id="GO:0015450">
    <property type="term" value="F:protein-transporting ATPase activity"/>
    <property type="evidence" value="ECO:0007669"/>
    <property type="project" value="InterPro"/>
</dbReference>
<feature type="transmembrane region" description="Helical" evidence="9">
    <location>
        <begin position="287"/>
        <end position="315"/>
    </location>
</feature>
<evidence type="ECO:0000256" key="5">
    <source>
        <dbReference type="ARBA" id="ARBA00022927"/>
    </source>
</evidence>
<dbReference type="InterPro" id="IPR022813">
    <property type="entry name" value="SecD/SecF_arch_bac"/>
</dbReference>
<evidence type="ECO:0000313" key="11">
    <source>
        <dbReference type="EMBL" id="RAK61034.1"/>
    </source>
</evidence>
<keyword evidence="12" id="KW-1185">Reference proteome</keyword>
<feature type="transmembrane region" description="Helical" evidence="9">
    <location>
        <begin position="174"/>
        <end position="195"/>
    </location>
</feature>
<dbReference type="PRINTS" id="PR01755">
    <property type="entry name" value="SECFTRNLCASE"/>
</dbReference>
<feature type="transmembrane region" description="Helical" evidence="9">
    <location>
        <begin position="146"/>
        <end position="167"/>
    </location>
</feature>
<comment type="function">
    <text evidence="9">Part of the Sec protein translocase complex. Interacts with the SecYEG preprotein conducting channel. SecDF uses the proton motive force (PMF) to complete protein translocation after the ATP-dependent function of SecA.</text>
</comment>
<dbReference type="RefSeq" id="WP_111458326.1">
    <property type="nucleotide sequence ID" value="NZ_QFYP01000001.1"/>
</dbReference>
<comment type="caution">
    <text evidence="11">The sequence shown here is derived from an EMBL/GenBank/DDBJ whole genome shotgun (WGS) entry which is preliminary data.</text>
</comment>
<keyword evidence="2 9" id="KW-0813">Transport</keyword>
<keyword evidence="8 9" id="KW-0472">Membrane</keyword>
<dbReference type="GO" id="GO:0043952">
    <property type="term" value="P:protein transport by the Sec complex"/>
    <property type="evidence" value="ECO:0007669"/>
    <property type="project" value="UniProtKB-UniRule"/>
</dbReference>
<dbReference type="SUPFAM" id="SSF82866">
    <property type="entry name" value="Multidrug efflux transporter AcrB transmembrane domain"/>
    <property type="match status" value="1"/>
</dbReference>
<dbReference type="PANTHER" id="PTHR30081">
    <property type="entry name" value="PROTEIN-EXPORT MEMBRANE PROTEIN SEC"/>
    <property type="match status" value="1"/>
</dbReference>
<evidence type="ECO:0000256" key="9">
    <source>
        <dbReference type="HAMAP-Rule" id="MF_01464"/>
    </source>
</evidence>
<dbReference type="Proteomes" id="UP000249842">
    <property type="component" value="Unassembled WGS sequence"/>
</dbReference>
<dbReference type="Gene3D" id="1.20.1640.10">
    <property type="entry name" value="Multidrug efflux transporter AcrB transmembrane domain"/>
    <property type="match status" value="1"/>
</dbReference>
<keyword evidence="3 9" id="KW-1003">Cell membrane</keyword>
<keyword evidence="7 9" id="KW-0811">Translocation</keyword>
<evidence type="ECO:0000259" key="10">
    <source>
        <dbReference type="Pfam" id="PF02355"/>
    </source>
</evidence>
<feature type="transmembrane region" description="Helical" evidence="9">
    <location>
        <begin position="215"/>
        <end position="237"/>
    </location>
</feature>
<evidence type="ECO:0000256" key="2">
    <source>
        <dbReference type="ARBA" id="ARBA00022448"/>
    </source>
</evidence>
<accession>A0A328B583</accession>
<dbReference type="GO" id="GO:0065002">
    <property type="term" value="P:intracellular protein transmembrane transport"/>
    <property type="evidence" value="ECO:0007669"/>
    <property type="project" value="UniProtKB-UniRule"/>
</dbReference>
<evidence type="ECO:0000256" key="3">
    <source>
        <dbReference type="ARBA" id="ARBA00022475"/>
    </source>
</evidence>
<dbReference type="AlphaFoldDB" id="A0A328B583"/>
<protein>
    <recommendedName>
        <fullName evidence="9">Protein-export membrane protein SecF</fullName>
    </recommendedName>
</protein>
<name>A0A328B583_9CAUL</name>
<dbReference type="HAMAP" id="MF_01464_B">
    <property type="entry name" value="SecF_B"/>
    <property type="match status" value="1"/>
</dbReference>
<evidence type="ECO:0000256" key="4">
    <source>
        <dbReference type="ARBA" id="ARBA00022692"/>
    </source>
</evidence>
<keyword evidence="4 9" id="KW-0812">Transmembrane</keyword>
<dbReference type="OrthoDB" id="9774769at2"/>
<evidence type="ECO:0000256" key="1">
    <source>
        <dbReference type="ARBA" id="ARBA00004651"/>
    </source>
</evidence>
<evidence type="ECO:0000256" key="6">
    <source>
        <dbReference type="ARBA" id="ARBA00022989"/>
    </source>
</evidence>
<organism evidence="11 12">
    <name type="scientific">Phenylobacterium hankyongense</name>
    <dbReference type="NCBI Taxonomy" id="1813876"/>
    <lineage>
        <taxon>Bacteria</taxon>
        <taxon>Pseudomonadati</taxon>
        <taxon>Pseudomonadota</taxon>
        <taxon>Alphaproteobacteria</taxon>
        <taxon>Caulobacterales</taxon>
        <taxon>Caulobacteraceae</taxon>
        <taxon>Phenylobacterium</taxon>
    </lineage>
</organism>